<protein>
    <submittedName>
        <fullName evidence="2">DUF4123 domain-containing protein</fullName>
    </submittedName>
</protein>
<evidence type="ECO:0000313" key="2">
    <source>
        <dbReference type="EMBL" id="MFC7421270.1"/>
    </source>
</evidence>
<keyword evidence="3" id="KW-1185">Reference proteome</keyword>
<dbReference type="Pfam" id="PF13503">
    <property type="entry name" value="DUF4123"/>
    <property type="match status" value="1"/>
</dbReference>
<gene>
    <name evidence="2" type="ORF">ACFQNF_15510</name>
</gene>
<dbReference type="InterPro" id="IPR025391">
    <property type="entry name" value="DUF4123"/>
</dbReference>
<organism evidence="2 3">
    <name type="scientific">Iodobacter arcticus</name>
    <dbReference type="NCBI Taxonomy" id="590593"/>
    <lineage>
        <taxon>Bacteria</taxon>
        <taxon>Pseudomonadati</taxon>
        <taxon>Pseudomonadota</taxon>
        <taxon>Betaproteobacteria</taxon>
        <taxon>Neisseriales</taxon>
        <taxon>Chitinibacteraceae</taxon>
        <taxon>Iodobacter</taxon>
    </lineage>
</organism>
<proteinExistence type="predicted"/>
<comment type="caution">
    <text evidence="2">The sequence shown here is derived from an EMBL/GenBank/DDBJ whole genome shotgun (WGS) entry which is preliminary data.</text>
</comment>
<evidence type="ECO:0000259" key="1">
    <source>
        <dbReference type="Pfam" id="PF13503"/>
    </source>
</evidence>
<name>A0ABW2R0I1_9NEIS</name>
<reference evidence="3" key="1">
    <citation type="journal article" date="2019" name="Int. J. Syst. Evol. Microbiol.">
        <title>The Global Catalogue of Microorganisms (GCM) 10K type strain sequencing project: providing services to taxonomists for standard genome sequencing and annotation.</title>
        <authorList>
            <consortium name="The Broad Institute Genomics Platform"/>
            <consortium name="The Broad Institute Genome Sequencing Center for Infectious Disease"/>
            <person name="Wu L."/>
            <person name="Ma J."/>
        </authorList>
    </citation>
    <scope>NUCLEOTIDE SEQUENCE [LARGE SCALE GENOMIC DNA]</scope>
    <source>
        <strain evidence="3">CCUG 62945</strain>
    </source>
</reference>
<feature type="domain" description="DUF4123" evidence="1">
    <location>
        <begin position="29"/>
        <end position="149"/>
    </location>
</feature>
<evidence type="ECO:0000313" key="3">
    <source>
        <dbReference type="Proteomes" id="UP001596473"/>
    </source>
</evidence>
<accession>A0ABW2R0I1</accession>
<dbReference type="RefSeq" id="WP_380188832.1">
    <property type="nucleotide sequence ID" value="NZ_JBHTBQ010000033.1"/>
</dbReference>
<dbReference type="EMBL" id="JBHTBQ010000033">
    <property type="protein sequence ID" value="MFC7421270.1"/>
    <property type="molecule type" value="Genomic_DNA"/>
</dbReference>
<sequence length="257" mass="29565">MKNIDAYPAETKANIQAWLSSLESETFYVYALIDHSFDPRLIKKLRNKIRWVSLYQDEGVDIDISPILCHFEDIAHIENQMDVLLKATNEQPMLSFWLSALEPEVMYGHFASYTDVTILPEKLSYMLRYADTRILPNLLDAMQDEQRAQFMGAFYSGIYFNRAAEMVELKGCDQLKPNDSPLCITEQQFTLMLDVSQPDQIIQQLRKLGLTAELIMSESQIYTLVKQLCSEAHTAGMTDFAELRAYCIEKFIEITSA</sequence>
<dbReference type="Proteomes" id="UP001596473">
    <property type="component" value="Unassembled WGS sequence"/>
</dbReference>